<organism evidence="1 2">
    <name type="scientific">Malus domestica</name>
    <name type="common">Apple</name>
    <name type="synonym">Pyrus malus</name>
    <dbReference type="NCBI Taxonomy" id="3750"/>
    <lineage>
        <taxon>Eukaryota</taxon>
        <taxon>Viridiplantae</taxon>
        <taxon>Streptophyta</taxon>
        <taxon>Embryophyta</taxon>
        <taxon>Tracheophyta</taxon>
        <taxon>Spermatophyta</taxon>
        <taxon>Magnoliopsida</taxon>
        <taxon>eudicotyledons</taxon>
        <taxon>Gunneridae</taxon>
        <taxon>Pentapetalae</taxon>
        <taxon>rosids</taxon>
        <taxon>fabids</taxon>
        <taxon>Rosales</taxon>
        <taxon>Rosaceae</taxon>
        <taxon>Amygdaloideae</taxon>
        <taxon>Maleae</taxon>
        <taxon>Malus</taxon>
    </lineage>
</organism>
<dbReference type="InterPro" id="IPR044999">
    <property type="entry name" value="CbbY-like"/>
</dbReference>
<proteinExistence type="predicted"/>
<dbReference type="PANTHER" id="PTHR42896:SF3">
    <property type="entry name" value="PROTEIN, PUTATIVE, EXPRESSED-RELATED"/>
    <property type="match status" value="1"/>
</dbReference>
<dbReference type="SUPFAM" id="SSF56784">
    <property type="entry name" value="HAD-like"/>
    <property type="match status" value="1"/>
</dbReference>
<dbReference type="Gene3D" id="3.40.50.1000">
    <property type="entry name" value="HAD superfamily/HAD-like"/>
    <property type="match status" value="2"/>
</dbReference>
<dbReference type="Gene3D" id="1.10.150.240">
    <property type="entry name" value="Putative phosphatase, domain 2"/>
    <property type="match status" value="1"/>
</dbReference>
<dbReference type="AlphaFoldDB" id="A0A498IXL7"/>
<dbReference type="InterPro" id="IPR023214">
    <property type="entry name" value="HAD_sf"/>
</dbReference>
<name>A0A498IXL7_MALDO</name>
<evidence type="ECO:0008006" key="3">
    <source>
        <dbReference type="Google" id="ProtNLM"/>
    </source>
</evidence>
<accession>A0A498IXL7</accession>
<dbReference type="InterPro" id="IPR023198">
    <property type="entry name" value="PGP-like_dom2"/>
</dbReference>
<evidence type="ECO:0000313" key="2">
    <source>
        <dbReference type="Proteomes" id="UP000290289"/>
    </source>
</evidence>
<dbReference type="GO" id="GO:0016787">
    <property type="term" value="F:hydrolase activity"/>
    <property type="evidence" value="ECO:0007669"/>
    <property type="project" value="InterPro"/>
</dbReference>
<sequence length="395" mass="43384">MDSASRSILRNFSSTAVIFPPSNNTTARFFDLPKTNHNPNLVPLFSSTFPRNPNFPGKCLHFDRFSAFSSLCGVQDQNPSQELAVLLEVDGVLMDAYRMGNRQSFNAAFKKLGQRCTNWTEPVYLDLLSHALPYFPKVLKCSLCSSCRESGGDEEKMVNLYFNRIGWPSSLPTSEGSFVKNVLKKKKIAMDEFLMSESLTLRPGVEEFIDDAYKEGVPVVVLTTYSKSGNQIARSIVEKLGEERVSKLKIVGDKEVLQSLFNQLVNDIALSSGMDEQLSKEAIKAVSAEKERIFKELALLLKLILDIDTRPPESLEKIILALQAGAEVAGLPVCNCVLIAGSQSGVAGAKRVGMPCVVLRSSLTARDEFPCANAIMDGFGGAELTIPKLRNKGRS</sequence>
<dbReference type="Proteomes" id="UP000290289">
    <property type="component" value="Chromosome 10"/>
</dbReference>
<protein>
    <recommendedName>
        <fullName evidence="3">Haloacid dehalogenase-like hydrolase domain-containing protein</fullName>
    </recommendedName>
</protein>
<keyword evidence="2" id="KW-1185">Reference proteome</keyword>
<dbReference type="PANTHER" id="PTHR42896">
    <property type="entry name" value="XYLULOSE-1,5-BISPHOSPHATE (XUBP) PHOSPHATASE"/>
    <property type="match status" value="1"/>
</dbReference>
<dbReference type="InterPro" id="IPR036412">
    <property type="entry name" value="HAD-like_sf"/>
</dbReference>
<gene>
    <name evidence="1" type="ORF">DVH24_022127</name>
</gene>
<comment type="caution">
    <text evidence="1">The sequence shown here is derived from an EMBL/GenBank/DDBJ whole genome shotgun (WGS) entry which is preliminary data.</text>
</comment>
<reference evidence="1 2" key="1">
    <citation type="submission" date="2018-10" db="EMBL/GenBank/DDBJ databases">
        <title>A high-quality apple genome assembly.</title>
        <authorList>
            <person name="Hu J."/>
        </authorList>
    </citation>
    <scope>NUCLEOTIDE SEQUENCE [LARGE SCALE GENOMIC DNA]</scope>
    <source>
        <strain evidence="2">cv. HFTH1</strain>
        <tissue evidence="1">Young leaf</tissue>
    </source>
</reference>
<evidence type="ECO:0000313" key="1">
    <source>
        <dbReference type="EMBL" id="RXH86854.1"/>
    </source>
</evidence>
<dbReference type="EMBL" id="RDQH01000336">
    <property type="protein sequence ID" value="RXH86854.1"/>
    <property type="molecule type" value="Genomic_DNA"/>
</dbReference>